<accession>A0A845DAR4</accession>
<dbReference type="GO" id="GO:0003735">
    <property type="term" value="F:structural constituent of ribosome"/>
    <property type="evidence" value="ECO:0007669"/>
    <property type="project" value="InterPro"/>
</dbReference>
<protein>
    <recommendedName>
        <fullName evidence="6">Small ribosomal subunit protein uS7</fullName>
    </recommendedName>
</protein>
<evidence type="ECO:0000256" key="2">
    <source>
        <dbReference type="ARBA" id="ARBA00022730"/>
    </source>
</evidence>
<evidence type="ECO:0000256" key="3">
    <source>
        <dbReference type="ARBA" id="ARBA00022884"/>
    </source>
</evidence>
<dbReference type="InterPro" id="IPR000235">
    <property type="entry name" value="Ribosomal_uS7"/>
</dbReference>
<organism evidence="8 9">
    <name type="scientific">Candidatus Spechtbacteria bacterium SB0662_bin_43</name>
    <dbReference type="NCBI Taxonomy" id="2604897"/>
    <lineage>
        <taxon>Bacteria</taxon>
        <taxon>Candidatus Spechtiibacteriota</taxon>
    </lineage>
</organism>
<comment type="subunit">
    <text evidence="6">Part of the 30S ribosomal subunit. Contacts proteins S9 and S11.</text>
</comment>
<reference evidence="8 9" key="1">
    <citation type="submission" date="2019-09" db="EMBL/GenBank/DDBJ databases">
        <title>Characterisation of the sponge microbiome using genome-centric metagenomics.</title>
        <authorList>
            <person name="Engelberts J.P."/>
            <person name="Robbins S.J."/>
            <person name="De Goeij J.M."/>
            <person name="Aranda M."/>
            <person name="Bell S.C."/>
            <person name="Webster N.S."/>
        </authorList>
    </citation>
    <scope>NUCLEOTIDE SEQUENCE [LARGE SCALE GENOMIC DNA]</scope>
    <source>
        <strain evidence="8">SB0662_bin_43</strain>
    </source>
</reference>
<comment type="caution">
    <text evidence="8">The sequence shown here is derived from an EMBL/GenBank/DDBJ whole genome shotgun (WGS) entry which is preliminary data.</text>
</comment>
<comment type="function">
    <text evidence="6">One of the primary rRNA binding proteins, it binds directly to 16S rRNA where it nucleates assembly of the head domain of the 30S subunit. Is located at the subunit interface close to the decoding center, probably blocks exit of the E-site tRNA.</text>
</comment>
<dbReference type="SUPFAM" id="SSF47973">
    <property type="entry name" value="Ribosomal protein S7"/>
    <property type="match status" value="1"/>
</dbReference>
<dbReference type="CDD" id="cd14869">
    <property type="entry name" value="uS7_Bacteria"/>
    <property type="match status" value="1"/>
</dbReference>
<keyword evidence="6" id="KW-0820">tRNA-binding</keyword>
<dbReference type="NCBIfam" id="TIGR01029">
    <property type="entry name" value="rpsG_bact"/>
    <property type="match status" value="1"/>
</dbReference>
<dbReference type="HAMAP" id="MF_00480_B">
    <property type="entry name" value="Ribosomal_uS7_B"/>
    <property type="match status" value="1"/>
</dbReference>
<keyword evidence="2 6" id="KW-0699">rRNA-binding</keyword>
<dbReference type="Gene3D" id="1.10.455.10">
    <property type="entry name" value="Ribosomal protein S7 domain"/>
    <property type="match status" value="1"/>
</dbReference>
<dbReference type="FunFam" id="1.10.455.10:FF:000001">
    <property type="entry name" value="30S ribosomal protein S7"/>
    <property type="match status" value="1"/>
</dbReference>
<keyword evidence="3 6" id="KW-0694">RNA-binding</keyword>
<keyword evidence="4 6" id="KW-0689">Ribosomal protein</keyword>
<dbReference type="AlphaFoldDB" id="A0A845DAR4"/>
<evidence type="ECO:0000259" key="7">
    <source>
        <dbReference type="Pfam" id="PF00177"/>
    </source>
</evidence>
<comment type="similarity">
    <text evidence="1 6">Belongs to the universal ribosomal protein uS7 family.</text>
</comment>
<dbReference type="InterPro" id="IPR005717">
    <property type="entry name" value="Ribosomal_uS7_bac/org-type"/>
</dbReference>
<dbReference type="PANTHER" id="PTHR11205">
    <property type="entry name" value="RIBOSOMAL PROTEIN S7"/>
    <property type="match status" value="1"/>
</dbReference>
<dbReference type="GO" id="GO:0019843">
    <property type="term" value="F:rRNA binding"/>
    <property type="evidence" value="ECO:0007669"/>
    <property type="project" value="UniProtKB-UniRule"/>
</dbReference>
<feature type="domain" description="Small ribosomal subunit protein uS7" evidence="7">
    <location>
        <begin position="3"/>
        <end position="149"/>
    </location>
</feature>
<dbReference type="Pfam" id="PF00177">
    <property type="entry name" value="Ribosomal_S7"/>
    <property type="match status" value="1"/>
</dbReference>
<evidence type="ECO:0000313" key="9">
    <source>
        <dbReference type="Proteomes" id="UP000449092"/>
    </source>
</evidence>
<dbReference type="GO" id="GO:0015935">
    <property type="term" value="C:small ribosomal subunit"/>
    <property type="evidence" value="ECO:0007669"/>
    <property type="project" value="InterPro"/>
</dbReference>
<evidence type="ECO:0000313" key="8">
    <source>
        <dbReference type="EMBL" id="MYE38138.1"/>
    </source>
</evidence>
<gene>
    <name evidence="6 8" type="primary">rpsG</name>
    <name evidence="8" type="ORF">F4X82_01285</name>
</gene>
<evidence type="ECO:0000256" key="6">
    <source>
        <dbReference type="HAMAP-Rule" id="MF_00480"/>
    </source>
</evidence>
<name>A0A845DAR4_9BACT</name>
<dbReference type="EMBL" id="VXOY01000010">
    <property type="protein sequence ID" value="MYE38138.1"/>
    <property type="molecule type" value="Genomic_DNA"/>
</dbReference>
<evidence type="ECO:0000256" key="1">
    <source>
        <dbReference type="ARBA" id="ARBA00007151"/>
    </source>
</evidence>
<dbReference type="GO" id="GO:0000049">
    <property type="term" value="F:tRNA binding"/>
    <property type="evidence" value="ECO:0007669"/>
    <property type="project" value="UniProtKB-UniRule"/>
</dbReference>
<proteinExistence type="inferred from homology"/>
<evidence type="ECO:0000256" key="5">
    <source>
        <dbReference type="ARBA" id="ARBA00023274"/>
    </source>
</evidence>
<dbReference type="GO" id="GO:0006412">
    <property type="term" value="P:translation"/>
    <property type="evidence" value="ECO:0007669"/>
    <property type="project" value="UniProtKB-UniRule"/>
</dbReference>
<sequence>MRKKTRIKRHSVAPDTLHNNVAVAKFINYIMKDGKKSIARSVLYDAFKIIEEKEKQNPLDVFDRALKNVAPTQEVKSKRVGGANYQVPLQVHGNRRNMLAMRWLLNSARSQTGKTMSEVLAQELIAASNNEGNAIRKKQDTERMAHANRAFAHFA</sequence>
<keyword evidence="5 6" id="KW-0687">Ribonucleoprotein</keyword>
<dbReference type="Proteomes" id="UP000449092">
    <property type="component" value="Unassembled WGS sequence"/>
</dbReference>
<dbReference type="InterPro" id="IPR023798">
    <property type="entry name" value="Ribosomal_uS7_dom"/>
</dbReference>
<evidence type="ECO:0000256" key="4">
    <source>
        <dbReference type="ARBA" id="ARBA00022980"/>
    </source>
</evidence>
<dbReference type="InterPro" id="IPR036823">
    <property type="entry name" value="Ribosomal_uS7_dom_sf"/>
</dbReference>
<dbReference type="PIRSF" id="PIRSF002122">
    <property type="entry name" value="RPS7p_RPS7a_RPS5e_RPS7o"/>
    <property type="match status" value="1"/>
</dbReference>